<feature type="region of interest" description="Disordered" evidence="1">
    <location>
        <begin position="330"/>
        <end position="377"/>
    </location>
</feature>
<proteinExistence type="predicted"/>
<evidence type="ECO:0000313" key="3">
    <source>
        <dbReference type="Proteomes" id="UP000631114"/>
    </source>
</evidence>
<gene>
    <name evidence="2" type="ORF">IFM89_005083</name>
</gene>
<name>A0A835IKX2_9MAGN</name>
<evidence type="ECO:0000313" key="2">
    <source>
        <dbReference type="EMBL" id="KAF9619069.1"/>
    </source>
</evidence>
<protein>
    <submittedName>
        <fullName evidence="2">Uncharacterized protein</fullName>
    </submittedName>
</protein>
<evidence type="ECO:0000256" key="1">
    <source>
        <dbReference type="SAM" id="MobiDB-lite"/>
    </source>
</evidence>
<dbReference type="Proteomes" id="UP000631114">
    <property type="component" value="Unassembled WGS sequence"/>
</dbReference>
<reference evidence="2 3" key="1">
    <citation type="submission" date="2020-10" db="EMBL/GenBank/DDBJ databases">
        <title>The Coptis chinensis genome and diversification of protoberbering-type alkaloids.</title>
        <authorList>
            <person name="Wang B."/>
            <person name="Shu S."/>
            <person name="Song C."/>
            <person name="Liu Y."/>
        </authorList>
    </citation>
    <scope>NUCLEOTIDE SEQUENCE [LARGE SCALE GENOMIC DNA]</scope>
    <source>
        <strain evidence="2">HL-2020</strain>
        <tissue evidence="2">Leaf</tissue>
    </source>
</reference>
<dbReference type="OrthoDB" id="1931061at2759"/>
<keyword evidence="3" id="KW-1185">Reference proteome</keyword>
<dbReference type="EMBL" id="JADFTS010000002">
    <property type="protein sequence ID" value="KAF9619069.1"/>
    <property type="molecule type" value="Genomic_DNA"/>
</dbReference>
<organism evidence="2 3">
    <name type="scientific">Coptis chinensis</name>
    <dbReference type="NCBI Taxonomy" id="261450"/>
    <lineage>
        <taxon>Eukaryota</taxon>
        <taxon>Viridiplantae</taxon>
        <taxon>Streptophyta</taxon>
        <taxon>Embryophyta</taxon>
        <taxon>Tracheophyta</taxon>
        <taxon>Spermatophyta</taxon>
        <taxon>Magnoliopsida</taxon>
        <taxon>Ranunculales</taxon>
        <taxon>Ranunculaceae</taxon>
        <taxon>Coptidoideae</taxon>
        <taxon>Coptis</taxon>
    </lineage>
</organism>
<feature type="compositionally biased region" description="Low complexity" evidence="1">
    <location>
        <begin position="270"/>
        <end position="292"/>
    </location>
</feature>
<feature type="region of interest" description="Disordered" evidence="1">
    <location>
        <begin position="261"/>
        <end position="298"/>
    </location>
</feature>
<sequence length="537" mass="60647">MPSSIAPTWGGGYQIHSILFEKDFQYFNSVVKEDFIQQGSIYTLEKFDVVFVKDYRPSSMLTRYISKRPGIGVGQDRELKKSMTYQSMFKFIKFDNIPTKARSGLEMPITLWEGMTEIIPKDTMKQPNVVIIARSLEAGYYRGSWKNTMPGLFGLEEYSGGLRRVYSVEGDELNWMEFIQEIRMFVPRKKVSSVQCILAGYLCPLSTDKQLMDMWENIMVESDNKFHLFVSYDYQNVQGMTQDWETNPRVMGVCPSMPIHEPNSMPTHESTLSSSPPIDESSSVPSHHPSTSLIFDLTMPNDESSENVIVDLTTSQPMSNDESTRNVIVDLTTPSKQPILTKTPKPNDESTSQPILTKKPKPNDESTSQPILTKTKKPNAKLPRRVVLLKDGIPKTFLQNKSNFSDFESQSDEDDVEPILEASDESLDEGFKDDQEGEIGFESQSEDGDGVEPNVIDQQVVGSSQACVEEVLSEFNDLFESGEAFEHDVEHGNNDIFLGDSSDDENDRQFEVVARFGPCSQDIFNLGDPESDKEDED</sequence>
<comment type="caution">
    <text evidence="2">The sequence shown here is derived from an EMBL/GenBank/DDBJ whole genome shotgun (WGS) entry which is preliminary data.</text>
</comment>
<accession>A0A835IKX2</accession>
<dbReference type="AlphaFoldDB" id="A0A835IKX2"/>